<dbReference type="Proteomes" id="UP001627154">
    <property type="component" value="Unassembled WGS sequence"/>
</dbReference>
<dbReference type="EMBL" id="JBJJXI010000049">
    <property type="protein sequence ID" value="KAL3400961.1"/>
    <property type="molecule type" value="Genomic_DNA"/>
</dbReference>
<evidence type="ECO:0000256" key="1">
    <source>
        <dbReference type="SAM" id="MobiDB-lite"/>
    </source>
</evidence>
<dbReference type="AlphaFoldDB" id="A0ABD2X8K9"/>
<name>A0ABD2X8K9_9HYME</name>
<keyword evidence="3" id="KW-1185">Reference proteome</keyword>
<feature type="region of interest" description="Disordered" evidence="1">
    <location>
        <begin position="1"/>
        <end position="26"/>
    </location>
</feature>
<reference evidence="2 3" key="1">
    <citation type="journal article" date="2024" name="bioRxiv">
        <title>A reference genome for Trichogramma kaykai: A tiny desert-dwelling parasitoid wasp with competing sex-ratio distorters.</title>
        <authorList>
            <person name="Culotta J."/>
            <person name="Lindsey A.R."/>
        </authorList>
    </citation>
    <scope>NUCLEOTIDE SEQUENCE [LARGE SCALE GENOMIC DNA]</scope>
    <source>
        <strain evidence="2 3">KSX58</strain>
    </source>
</reference>
<accession>A0ABD2X8K9</accession>
<evidence type="ECO:0000313" key="2">
    <source>
        <dbReference type="EMBL" id="KAL3400961.1"/>
    </source>
</evidence>
<organism evidence="2 3">
    <name type="scientific">Trichogramma kaykai</name>
    <dbReference type="NCBI Taxonomy" id="54128"/>
    <lineage>
        <taxon>Eukaryota</taxon>
        <taxon>Metazoa</taxon>
        <taxon>Ecdysozoa</taxon>
        <taxon>Arthropoda</taxon>
        <taxon>Hexapoda</taxon>
        <taxon>Insecta</taxon>
        <taxon>Pterygota</taxon>
        <taxon>Neoptera</taxon>
        <taxon>Endopterygota</taxon>
        <taxon>Hymenoptera</taxon>
        <taxon>Apocrita</taxon>
        <taxon>Proctotrupomorpha</taxon>
        <taxon>Chalcidoidea</taxon>
        <taxon>Trichogrammatidae</taxon>
        <taxon>Trichogramma</taxon>
    </lineage>
</organism>
<comment type="caution">
    <text evidence="2">The sequence shown here is derived from an EMBL/GenBank/DDBJ whole genome shotgun (WGS) entry which is preliminary data.</text>
</comment>
<evidence type="ECO:0000313" key="3">
    <source>
        <dbReference type="Proteomes" id="UP001627154"/>
    </source>
</evidence>
<proteinExistence type="predicted"/>
<protein>
    <submittedName>
        <fullName evidence="2">Uncharacterized protein</fullName>
    </submittedName>
</protein>
<gene>
    <name evidence="2" type="ORF">TKK_005620</name>
</gene>
<sequence length="149" mass="16175">MYIGAEKQRGCSNRPATVAGPHAAAPQREDGCNNIISCVFYSKISRSFAGARFSCTELCCAISSASAAPLFRAFAAPDAIDKERERERRRVRASSLSSLHSSRNCFARKGKRDSAMIVAASTISSVYRVISVLSTRQKKTAAENCVYVD</sequence>